<evidence type="ECO:0000313" key="2">
    <source>
        <dbReference type="EMBL" id="PHP65542.1"/>
    </source>
</evidence>
<gene>
    <name evidence="2" type="ORF">CSC94_18280</name>
</gene>
<proteinExistence type="predicted"/>
<name>A0A2G1QJ56_9HYPH</name>
<dbReference type="Proteomes" id="UP000221168">
    <property type="component" value="Unassembled WGS sequence"/>
</dbReference>
<sequence length="217" mass="22237">MATQTGPQPLDGEIIDMRDPAGAPGAAGLRDDAEVVGFEAVTPDTDTQAHGSRAWRQPPDTGVLAAGADGLAMLRAQPAGAEDGATREHWAGRWLKTAGFVCAGAAFWVNGGHALFIGPSSAPDLVIADVTSRLETRDGQSLVRVDTRVENRGSGTAQLPTLVVSVHGRDGSTTRYKLGTSRNGLGPGASHLFSGHVAAPNVGVDRVSVRLANAGSG</sequence>
<keyword evidence="3" id="KW-1185">Reference proteome</keyword>
<organism evidence="2 3">
    <name type="scientific">Zhengella mangrovi</name>
    <dbReference type="NCBI Taxonomy" id="1982044"/>
    <lineage>
        <taxon>Bacteria</taxon>
        <taxon>Pseudomonadati</taxon>
        <taxon>Pseudomonadota</taxon>
        <taxon>Alphaproteobacteria</taxon>
        <taxon>Hyphomicrobiales</taxon>
        <taxon>Notoacmeibacteraceae</taxon>
        <taxon>Zhengella</taxon>
    </lineage>
</organism>
<evidence type="ECO:0000313" key="3">
    <source>
        <dbReference type="Proteomes" id="UP000221168"/>
    </source>
</evidence>
<protein>
    <submittedName>
        <fullName evidence="2">Uncharacterized protein</fullName>
    </submittedName>
</protein>
<comment type="caution">
    <text evidence="2">The sequence shown here is derived from an EMBL/GenBank/DDBJ whole genome shotgun (WGS) entry which is preliminary data.</text>
</comment>
<evidence type="ECO:0000256" key="1">
    <source>
        <dbReference type="SAM" id="MobiDB-lite"/>
    </source>
</evidence>
<dbReference type="EMBL" id="PDVP01000014">
    <property type="protein sequence ID" value="PHP65542.1"/>
    <property type="molecule type" value="Genomic_DNA"/>
</dbReference>
<dbReference type="RefSeq" id="WP_099307814.1">
    <property type="nucleotide sequence ID" value="NZ_PDVP01000014.1"/>
</dbReference>
<dbReference type="AlphaFoldDB" id="A0A2G1QJ56"/>
<dbReference type="OrthoDB" id="8029632at2"/>
<feature type="region of interest" description="Disordered" evidence="1">
    <location>
        <begin position="1"/>
        <end position="26"/>
    </location>
</feature>
<accession>A0A2G1QJ56</accession>
<reference evidence="2 3" key="1">
    <citation type="submission" date="2017-10" db="EMBL/GenBank/DDBJ databases">
        <title>Sedimentibacterium mangrovi gen. nov., sp. nov., a novel member of family Phyllobacteriacea isolated from mangrove sediment.</title>
        <authorList>
            <person name="Liao H."/>
            <person name="Tian Y."/>
        </authorList>
    </citation>
    <scope>NUCLEOTIDE SEQUENCE [LARGE SCALE GENOMIC DNA]</scope>
    <source>
        <strain evidence="2 3">X9-2-2</strain>
    </source>
</reference>